<keyword evidence="3" id="KW-1185">Reference proteome</keyword>
<evidence type="ECO:0000256" key="1">
    <source>
        <dbReference type="SAM" id="MobiDB-lite"/>
    </source>
</evidence>
<dbReference type="RefSeq" id="WP_269284229.1">
    <property type="nucleotide sequence ID" value="NZ_JAPVOI010000004.1"/>
</dbReference>
<proteinExistence type="predicted"/>
<protein>
    <submittedName>
        <fullName evidence="2">Uncharacterized protein</fullName>
    </submittedName>
</protein>
<name>A0ABT4KM69_9HYPH</name>
<sequence>MELQKLQVEIQKMQMDGAIKMQTAKQNAEIQQQQASANRPGSQSAFQQKSELTFSRRQTREWRCRKVGSVVIASMVAGVRVKEATNGTASPSRWLSQMDLVSQSCVADRAN</sequence>
<feature type="region of interest" description="Disordered" evidence="1">
    <location>
        <begin position="24"/>
        <end position="52"/>
    </location>
</feature>
<gene>
    <name evidence="2" type="ORF">O3W52_24205</name>
</gene>
<accession>A0ABT4KM69</accession>
<comment type="caution">
    <text evidence="2">The sequence shown here is derived from an EMBL/GenBank/DDBJ whole genome shotgun (WGS) entry which is preliminary data.</text>
</comment>
<dbReference type="EMBL" id="JAPVOI010000004">
    <property type="protein sequence ID" value="MCZ4093056.1"/>
    <property type="molecule type" value="Genomic_DNA"/>
</dbReference>
<evidence type="ECO:0000313" key="3">
    <source>
        <dbReference type="Proteomes" id="UP001079430"/>
    </source>
</evidence>
<reference evidence="2" key="1">
    <citation type="submission" date="2022-10" db="EMBL/GenBank/DDBJ databases">
        <title>Whole genome sequencing of three plant growth promoting bacteria isolated from Vachellia tortilis subsp. raddiana in Morocco.</title>
        <authorList>
            <person name="Hnini M."/>
            <person name="Zouagui R."/>
            <person name="Zouagui H."/>
            <person name="Chemao Elfihri M.-W."/>
            <person name="Ibrahimi A."/>
            <person name="Sbabou L."/>
            <person name="Aurag J."/>
        </authorList>
    </citation>
    <scope>NUCLEOTIDE SEQUENCE</scope>
    <source>
        <strain evidence="2">LMR678</strain>
    </source>
</reference>
<dbReference type="Proteomes" id="UP001079430">
    <property type="component" value="Unassembled WGS sequence"/>
</dbReference>
<evidence type="ECO:0000313" key="2">
    <source>
        <dbReference type="EMBL" id="MCZ4093056.1"/>
    </source>
</evidence>
<organism evidence="2 3">
    <name type="scientific">Sinorhizobium psoraleae</name>
    <dbReference type="NCBI Taxonomy" id="520838"/>
    <lineage>
        <taxon>Bacteria</taxon>
        <taxon>Pseudomonadati</taxon>
        <taxon>Pseudomonadota</taxon>
        <taxon>Alphaproteobacteria</taxon>
        <taxon>Hyphomicrobiales</taxon>
        <taxon>Rhizobiaceae</taxon>
        <taxon>Sinorhizobium/Ensifer group</taxon>
        <taxon>Sinorhizobium</taxon>
    </lineage>
</organism>